<evidence type="ECO:0000313" key="3">
    <source>
        <dbReference type="Proteomes" id="UP001501436"/>
    </source>
</evidence>
<evidence type="ECO:0000256" key="1">
    <source>
        <dbReference type="SAM" id="SignalP"/>
    </source>
</evidence>
<keyword evidence="3" id="KW-1185">Reference proteome</keyword>
<dbReference type="PROSITE" id="PS51257">
    <property type="entry name" value="PROKAR_LIPOPROTEIN"/>
    <property type="match status" value="1"/>
</dbReference>
<protein>
    <recommendedName>
        <fullName evidence="4">Lipoprotein</fullName>
    </recommendedName>
</protein>
<reference evidence="3" key="1">
    <citation type="journal article" date="2019" name="Int. J. Syst. Evol. Microbiol.">
        <title>The Global Catalogue of Microorganisms (GCM) 10K type strain sequencing project: providing services to taxonomists for standard genome sequencing and annotation.</title>
        <authorList>
            <consortium name="The Broad Institute Genomics Platform"/>
            <consortium name="The Broad Institute Genome Sequencing Center for Infectious Disease"/>
            <person name="Wu L."/>
            <person name="Ma J."/>
        </authorList>
    </citation>
    <scope>NUCLEOTIDE SEQUENCE [LARGE SCALE GENOMIC DNA]</scope>
    <source>
        <strain evidence="3">JCM 18283</strain>
    </source>
</reference>
<organism evidence="2 3">
    <name type="scientific">Mucilaginibacter defluvii</name>
    <dbReference type="NCBI Taxonomy" id="1196019"/>
    <lineage>
        <taxon>Bacteria</taxon>
        <taxon>Pseudomonadati</taxon>
        <taxon>Bacteroidota</taxon>
        <taxon>Sphingobacteriia</taxon>
        <taxon>Sphingobacteriales</taxon>
        <taxon>Sphingobacteriaceae</taxon>
        <taxon>Mucilaginibacter</taxon>
    </lineage>
</organism>
<dbReference type="Proteomes" id="UP001501436">
    <property type="component" value="Unassembled WGS sequence"/>
</dbReference>
<proteinExistence type="predicted"/>
<gene>
    <name evidence="2" type="ORF">GCM10023313_16020</name>
</gene>
<comment type="caution">
    <text evidence="2">The sequence shown here is derived from an EMBL/GenBank/DDBJ whole genome shotgun (WGS) entry which is preliminary data.</text>
</comment>
<feature type="signal peptide" evidence="1">
    <location>
        <begin position="1"/>
        <end position="16"/>
    </location>
</feature>
<name>A0ABP9FQU0_9SPHI</name>
<evidence type="ECO:0000313" key="2">
    <source>
        <dbReference type="EMBL" id="GAA4913522.1"/>
    </source>
</evidence>
<feature type="chain" id="PRO_5045946842" description="Lipoprotein" evidence="1">
    <location>
        <begin position="17"/>
        <end position="159"/>
    </location>
</feature>
<accession>A0ABP9FQU0</accession>
<keyword evidence="1" id="KW-0732">Signal</keyword>
<dbReference type="EMBL" id="BAABJI010000002">
    <property type="protein sequence ID" value="GAA4913522.1"/>
    <property type="molecule type" value="Genomic_DNA"/>
</dbReference>
<dbReference type="RefSeq" id="WP_345330533.1">
    <property type="nucleotide sequence ID" value="NZ_BAABJI010000002.1"/>
</dbReference>
<evidence type="ECO:0008006" key="4">
    <source>
        <dbReference type="Google" id="ProtNLM"/>
    </source>
</evidence>
<sequence>MKFKYLPILAITAAFAACNSNPNTKTADSIAADSANNDTTAQAAAPGHICFLNTEGTQKQDSTKVHLMIDGNKVTGDMQWLPKEKDARKGTLEGTQDGNIIKAVWTFMQEGMKDTMAVEFSFPGDKLLQKPFKVNAKDGRQVTDAKADYTVVYDKVDCK</sequence>